<evidence type="ECO:0000313" key="2">
    <source>
        <dbReference type="EMBL" id="AKU69033.1"/>
    </source>
</evidence>
<accession>A0A0K1NJI6</accession>
<dbReference type="EMBL" id="CP012074">
    <property type="protein sequence ID" value="AKU69033.1"/>
    <property type="molecule type" value="Genomic_DNA"/>
</dbReference>
<gene>
    <name evidence="2" type="ORF">ADJ77_04210</name>
    <name evidence="3" type="ORF">J5A51_11330</name>
</gene>
<protein>
    <recommendedName>
        <fullName evidence="6">Methylenetetrahydrofolate reductase (NAD(P)H)</fullName>
    </recommendedName>
</protein>
<name>A0A0K1NJI6_9BACT</name>
<proteinExistence type="predicted"/>
<organism evidence="2 4">
    <name type="scientific">Prevotella fusca JCM 17724</name>
    <dbReference type="NCBI Taxonomy" id="1236517"/>
    <lineage>
        <taxon>Bacteria</taxon>
        <taxon>Pseudomonadati</taxon>
        <taxon>Bacteroidota</taxon>
        <taxon>Bacteroidia</taxon>
        <taxon>Bacteroidales</taxon>
        <taxon>Prevotellaceae</taxon>
        <taxon>Prevotella</taxon>
    </lineage>
</organism>
<keyword evidence="1" id="KW-0560">Oxidoreductase</keyword>
<evidence type="ECO:0000256" key="1">
    <source>
        <dbReference type="ARBA" id="ARBA00023002"/>
    </source>
</evidence>
<reference evidence="2 4" key="1">
    <citation type="submission" date="2015-07" db="EMBL/GenBank/DDBJ databases">
        <authorList>
            <person name="Noorani M."/>
        </authorList>
    </citation>
    <scope>NUCLEOTIDE SEQUENCE [LARGE SCALE GENOMIC DNA]</scope>
    <source>
        <strain evidence="2 4">W1435</strain>
    </source>
</reference>
<dbReference type="SUPFAM" id="SSF51730">
    <property type="entry name" value="FAD-linked oxidoreductase"/>
    <property type="match status" value="1"/>
</dbReference>
<dbReference type="Proteomes" id="UP000060345">
    <property type="component" value="Chromosome 1"/>
</dbReference>
<keyword evidence="5" id="KW-1185">Reference proteome</keyword>
<sequence>MKRARSIPNRSTIFNKGTFTDEPVKPFAKQAQLNVIPKTFRCNTSEVLAEMTHQCKLDEEARLSGTVWGAKQVKDLCAHGFNNVHFHTVSAVSSVHEAMRQLM</sequence>
<dbReference type="AlphaFoldDB" id="A0A0K1NJI6"/>
<dbReference type="KEGG" id="pfus:ADJ77_04210"/>
<dbReference type="Proteomes" id="UP000682005">
    <property type="component" value="Chromosome 1"/>
</dbReference>
<dbReference type="RefSeq" id="WP_025077541.1">
    <property type="nucleotide sequence ID" value="NZ_BAKO01000002.1"/>
</dbReference>
<reference evidence="3 5" key="2">
    <citation type="submission" date="2021-03" db="EMBL/GenBank/DDBJ databases">
        <title>Human Oral Microbial Genomes.</title>
        <authorList>
            <person name="Johnston C.D."/>
            <person name="Chen T."/>
            <person name="Dewhirst F.E."/>
        </authorList>
    </citation>
    <scope>NUCLEOTIDE SEQUENCE [LARGE SCALE GENOMIC DNA]</scope>
    <source>
        <strain evidence="3 5">W1435</strain>
    </source>
</reference>
<dbReference type="STRING" id="1236517.ADJ77_04210"/>
<evidence type="ECO:0000313" key="3">
    <source>
        <dbReference type="EMBL" id="QUB86660.1"/>
    </source>
</evidence>
<evidence type="ECO:0000313" key="5">
    <source>
        <dbReference type="Proteomes" id="UP000682005"/>
    </source>
</evidence>
<evidence type="ECO:0000313" key="4">
    <source>
        <dbReference type="Proteomes" id="UP000060345"/>
    </source>
</evidence>
<dbReference type="GO" id="GO:0016491">
    <property type="term" value="F:oxidoreductase activity"/>
    <property type="evidence" value="ECO:0007669"/>
    <property type="project" value="UniProtKB-KW"/>
</dbReference>
<dbReference type="InterPro" id="IPR029041">
    <property type="entry name" value="FAD-linked_oxidoreductase-like"/>
</dbReference>
<evidence type="ECO:0008006" key="6">
    <source>
        <dbReference type="Google" id="ProtNLM"/>
    </source>
</evidence>
<dbReference type="eggNOG" id="COG0685">
    <property type="taxonomic scope" value="Bacteria"/>
</dbReference>
<dbReference type="EMBL" id="CP072370">
    <property type="protein sequence ID" value="QUB86660.1"/>
    <property type="molecule type" value="Genomic_DNA"/>
</dbReference>
<dbReference type="OrthoDB" id="9812555at2"/>